<evidence type="ECO:0008006" key="3">
    <source>
        <dbReference type="Google" id="ProtNLM"/>
    </source>
</evidence>
<accession>A0ABR2U3J2</accession>
<organism evidence="1 2">
    <name type="scientific">Hibiscus sabdariffa</name>
    <name type="common">roselle</name>
    <dbReference type="NCBI Taxonomy" id="183260"/>
    <lineage>
        <taxon>Eukaryota</taxon>
        <taxon>Viridiplantae</taxon>
        <taxon>Streptophyta</taxon>
        <taxon>Embryophyta</taxon>
        <taxon>Tracheophyta</taxon>
        <taxon>Spermatophyta</taxon>
        <taxon>Magnoliopsida</taxon>
        <taxon>eudicotyledons</taxon>
        <taxon>Gunneridae</taxon>
        <taxon>Pentapetalae</taxon>
        <taxon>rosids</taxon>
        <taxon>malvids</taxon>
        <taxon>Malvales</taxon>
        <taxon>Malvaceae</taxon>
        <taxon>Malvoideae</taxon>
        <taxon>Hibiscus</taxon>
    </lineage>
</organism>
<sequence>MASNQSFVGFEEGRSITCPPLFKGDSYFQWCHQMEFFIKALDFDLWEIIEEGFVEGLKKKKKNMSSKDMGKVKLNAKAMHTLLCGLNDDVSKNVSSCKSSKEMWEKLEKLYKKEEMKCAKVDDKSAHEEPEEARTGTHFLLPKPKIPEKFLSSDTALSTETSLAVPVLQPSYRYELQTVLVLQPPYRYELQTVPVLQPTYLYT</sequence>
<dbReference type="PANTHER" id="PTHR34676:SF8">
    <property type="entry name" value="TRANSMEMBRANE PROTEIN"/>
    <property type="match status" value="1"/>
</dbReference>
<evidence type="ECO:0000313" key="2">
    <source>
        <dbReference type="Proteomes" id="UP001396334"/>
    </source>
</evidence>
<gene>
    <name evidence="1" type="ORF">V6N11_072411</name>
</gene>
<dbReference type="Proteomes" id="UP001396334">
    <property type="component" value="Unassembled WGS sequence"/>
</dbReference>
<keyword evidence="2" id="KW-1185">Reference proteome</keyword>
<protein>
    <recommendedName>
        <fullName evidence="3">DUF4219 domain-containing protein</fullName>
    </recommendedName>
</protein>
<dbReference type="EMBL" id="JBBPBN010000003">
    <property type="protein sequence ID" value="KAK9044091.1"/>
    <property type="molecule type" value="Genomic_DNA"/>
</dbReference>
<dbReference type="Pfam" id="PF14223">
    <property type="entry name" value="Retrotran_gag_2"/>
    <property type="match status" value="1"/>
</dbReference>
<evidence type="ECO:0000313" key="1">
    <source>
        <dbReference type="EMBL" id="KAK9044091.1"/>
    </source>
</evidence>
<proteinExistence type="predicted"/>
<name>A0ABR2U3J2_9ROSI</name>
<reference evidence="1 2" key="1">
    <citation type="journal article" date="2024" name="G3 (Bethesda)">
        <title>Genome assembly of Hibiscus sabdariffa L. provides insights into metabolisms of medicinal natural products.</title>
        <authorList>
            <person name="Kim T."/>
        </authorList>
    </citation>
    <scope>NUCLEOTIDE SEQUENCE [LARGE SCALE GENOMIC DNA]</scope>
    <source>
        <strain evidence="1">TK-2024</strain>
        <tissue evidence="1">Old leaves</tissue>
    </source>
</reference>
<dbReference type="PANTHER" id="PTHR34676">
    <property type="entry name" value="DUF4219 DOMAIN-CONTAINING PROTEIN-RELATED"/>
    <property type="match status" value="1"/>
</dbReference>
<comment type="caution">
    <text evidence="1">The sequence shown here is derived from an EMBL/GenBank/DDBJ whole genome shotgun (WGS) entry which is preliminary data.</text>
</comment>